<keyword evidence="1" id="KW-0472">Membrane</keyword>
<feature type="transmembrane region" description="Helical" evidence="1">
    <location>
        <begin position="332"/>
        <end position="353"/>
    </location>
</feature>
<protein>
    <recommendedName>
        <fullName evidence="2">DUF418 domain-containing protein</fullName>
    </recommendedName>
</protein>
<reference evidence="3 4" key="1">
    <citation type="submission" date="2023-07" db="EMBL/GenBank/DDBJ databases">
        <title>Sequencing the genomes of 1000 actinobacteria strains.</title>
        <authorList>
            <person name="Klenk H.-P."/>
        </authorList>
    </citation>
    <scope>NUCLEOTIDE SEQUENCE [LARGE SCALE GENOMIC DNA]</scope>
    <source>
        <strain evidence="3 4">DSM 43749</strain>
    </source>
</reference>
<dbReference type="RefSeq" id="WP_310302950.1">
    <property type="nucleotide sequence ID" value="NZ_BAAAXB010000001.1"/>
</dbReference>
<evidence type="ECO:0000256" key="1">
    <source>
        <dbReference type="SAM" id="Phobius"/>
    </source>
</evidence>
<feature type="transmembrane region" description="Helical" evidence="1">
    <location>
        <begin position="118"/>
        <end position="136"/>
    </location>
</feature>
<dbReference type="PANTHER" id="PTHR30590">
    <property type="entry name" value="INNER MEMBRANE PROTEIN"/>
    <property type="match status" value="1"/>
</dbReference>
<comment type="caution">
    <text evidence="3">The sequence shown here is derived from an EMBL/GenBank/DDBJ whole genome shotgun (WGS) entry which is preliminary data.</text>
</comment>
<feature type="domain" description="DUF418" evidence="2">
    <location>
        <begin position="216"/>
        <end position="370"/>
    </location>
</feature>
<dbReference type="InterPro" id="IPR052529">
    <property type="entry name" value="Bact_Transport_Assoc"/>
</dbReference>
<dbReference type="Pfam" id="PF04235">
    <property type="entry name" value="DUF418"/>
    <property type="match status" value="1"/>
</dbReference>
<keyword evidence="1" id="KW-1133">Transmembrane helix</keyword>
<feature type="transmembrane region" description="Helical" evidence="1">
    <location>
        <begin position="234"/>
        <end position="253"/>
    </location>
</feature>
<feature type="transmembrane region" description="Helical" evidence="1">
    <location>
        <begin position="188"/>
        <end position="213"/>
    </location>
</feature>
<evidence type="ECO:0000313" key="3">
    <source>
        <dbReference type="EMBL" id="MDR6591980.1"/>
    </source>
</evidence>
<organism evidence="3 4">
    <name type="scientific">Saccharothrix longispora</name>
    <dbReference type="NCBI Taxonomy" id="33920"/>
    <lineage>
        <taxon>Bacteria</taxon>
        <taxon>Bacillati</taxon>
        <taxon>Actinomycetota</taxon>
        <taxon>Actinomycetes</taxon>
        <taxon>Pseudonocardiales</taxon>
        <taxon>Pseudonocardiaceae</taxon>
        <taxon>Saccharothrix</taxon>
    </lineage>
</organism>
<proteinExistence type="predicted"/>
<dbReference type="Proteomes" id="UP001268819">
    <property type="component" value="Unassembled WGS sequence"/>
</dbReference>
<dbReference type="PANTHER" id="PTHR30590:SF2">
    <property type="entry name" value="INNER MEMBRANE PROTEIN"/>
    <property type="match status" value="1"/>
</dbReference>
<feature type="transmembrane region" description="Helical" evidence="1">
    <location>
        <begin position="94"/>
        <end position="112"/>
    </location>
</feature>
<keyword evidence="4" id="KW-1185">Reference proteome</keyword>
<accession>A0ABU1PMT9</accession>
<evidence type="ECO:0000259" key="2">
    <source>
        <dbReference type="Pfam" id="PF04235"/>
    </source>
</evidence>
<feature type="transmembrane region" description="Helical" evidence="1">
    <location>
        <begin position="64"/>
        <end position="82"/>
    </location>
</feature>
<sequence length="385" mass="41324">MGGRITALDVLRGVAILGTFGTNVWVFTHPQGASGFLADFGSGLGDDWGDTVDSLLRMLANGKFLGLLSIMFGIGLAIQHASAVRRGQRWPGWYLWRSALLLFEGLLHYVLVFEFDVLMFYAVVSVLVAFLVGRSSRAQTGWMVAMGLLNLAVVGLITVALLSGGTTTGDPGFVVTTDSWWGGVQDRVTYFAVFRAEGVLVLPLSAVLFLAGARLFTAGALEDSARGARLQRRLVVWGLGVGVPLNVATTLAGPDWFAVDRYVCAPLVAFGLLGGITALVNRMRAEPGALRGGLTAVGRSALTCYVGQNVIASALCYQWGLGLARRWGHLGAPFTAGVWVLVSALLVAGASWWMRRFPRGPVEALWDLAYRAPQRRVGRARRVGR</sequence>
<evidence type="ECO:0000313" key="4">
    <source>
        <dbReference type="Proteomes" id="UP001268819"/>
    </source>
</evidence>
<name>A0ABU1PMT9_9PSEU</name>
<dbReference type="InterPro" id="IPR007349">
    <property type="entry name" value="DUF418"/>
</dbReference>
<dbReference type="EMBL" id="JAVDSG010000001">
    <property type="protein sequence ID" value="MDR6591980.1"/>
    <property type="molecule type" value="Genomic_DNA"/>
</dbReference>
<feature type="transmembrane region" description="Helical" evidence="1">
    <location>
        <begin position="148"/>
        <end position="168"/>
    </location>
</feature>
<keyword evidence="1" id="KW-0812">Transmembrane</keyword>
<feature type="transmembrane region" description="Helical" evidence="1">
    <location>
        <begin position="301"/>
        <end position="320"/>
    </location>
</feature>
<gene>
    <name evidence="3" type="ORF">J2S66_000364</name>
</gene>
<feature type="transmembrane region" description="Helical" evidence="1">
    <location>
        <begin position="259"/>
        <end position="280"/>
    </location>
</feature>